<dbReference type="InterPro" id="IPR049906">
    <property type="entry name" value="LxmA-like_leader"/>
</dbReference>
<accession>A0A5M3WVT0</accession>
<organism evidence="1 2">
    <name type="scientific">Acrocarpospora macrocephala</name>
    <dbReference type="NCBI Taxonomy" id="150177"/>
    <lineage>
        <taxon>Bacteria</taxon>
        <taxon>Bacillati</taxon>
        <taxon>Actinomycetota</taxon>
        <taxon>Actinomycetes</taxon>
        <taxon>Streptosporangiales</taxon>
        <taxon>Streptosporangiaceae</taxon>
        <taxon>Acrocarpospora</taxon>
    </lineage>
</organism>
<gene>
    <name evidence="1" type="ORF">Amac_071420</name>
</gene>
<sequence length="49" mass="4962">MPTDLLIEGADAYTSLAEIAAAHADSVAAVPTPISITWSICTLTIEGGC</sequence>
<reference evidence="1 2" key="1">
    <citation type="submission" date="2019-10" db="EMBL/GenBank/DDBJ databases">
        <title>Whole genome shotgun sequence of Acrocarpospora macrocephala NBRC 16266.</title>
        <authorList>
            <person name="Ichikawa N."/>
            <person name="Kimura A."/>
            <person name="Kitahashi Y."/>
            <person name="Komaki H."/>
            <person name="Oguchi A."/>
        </authorList>
    </citation>
    <scope>NUCLEOTIDE SEQUENCE [LARGE SCALE GENOMIC DNA]</scope>
    <source>
        <strain evidence="1 2">NBRC 16266</strain>
    </source>
</reference>
<comment type="caution">
    <text evidence="1">The sequence shown here is derived from an EMBL/GenBank/DDBJ whole genome shotgun (WGS) entry which is preliminary data.</text>
</comment>
<dbReference type="Proteomes" id="UP000331127">
    <property type="component" value="Unassembled WGS sequence"/>
</dbReference>
<dbReference type="RefSeq" id="WP_155358789.1">
    <property type="nucleotide sequence ID" value="NZ_BAAAHL010000058.1"/>
</dbReference>
<dbReference type="EMBL" id="BLAE01000047">
    <property type="protein sequence ID" value="GES13545.1"/>
    <property type="molecule type" value="Genomic_DNA"/>
</dbReference>
<dbReference type="AlphaFoldDB" id="A0A5M3WVT0"/>
<evidence type="ECO:0000313" key="2">
    <source>
        <dbReference type="Proteomes" id="UP000331127"/>
    </source>
</evidence>
<evidence type="ECO:0000313" key="1">
    <source>
        <dbReference type="EMBL" id="GES13545.1"/>
    </source>
</evidence>
<keyword evidence="2" id="KW-1185">Reference proteome</keyword>
<protein>
    <submittedName>
        <fullName evidence="1">Uncharacterized protein</fullName>
    </submittedName>
</protein>
<proteinExistence type="predicted"/>
<dbReference type="NCBIfam" id="NF038146">
    <property type="entry name" value="LxmA_leader"/>
    <property type="match status" value="1"/>
</dbReference>
<name>A0A5M3WVT0_9ACTN</name>